<evidence type="ECO:0000313" key="2">
    <source>
        <dbReference type="EMBL" id="MES1930707.1"/>
    </source>
</evidence>
<protein>
    <recommendedName>
        <fullName evidence="4">PEP-CTERM protein-sorting domain-containing protein</fullName>
    </recommendedName>
</protein>
<reference evidence="2 3" key="1">
    <citation type="submission" date="2013-03" db="EMBL/GenBank/DDBJ databases">
        <title>Salinisphaera dokdonensis CL-ES53 Genome Sequencing.</title>
        <authorList>
            <person name="Li C."/>
            <person name="Lai Q."/>
            <person name="Shao Z."/>
        </authorList>
    </citation>
    <scope>NUCLEOTIDE SEQUENCE [LARGE SCALE GENOMIC DNA]</scope>
    <source>
        <strain evidence="2 3">CL-ES53</strain>
    </source>
</reference>
<feature type="transmembrane region" description="Helical" evidence="1">
    <location>
        <begin position="62"/>
        <end position="82"/>
    </location>
</feature>
<comment type="caution">
    <text evidence="2">The sequence shown here is derived from an EMBL/GenBank/DDBJ whole genome shotgun (WGS) entry which is preliminary data.</text>
</comment>
<organism evidence="2 3">
    <name type="scientific">Salinisphaera dokdonensis CL-ES53</name>
    <dbReference type="NCBI Taxonomy" id="1304272"/>
    <lineage>
        <taxon>Bacteria</taxon>
        <taxon>Pseudomonadati</taxon>
        <taxon>Pseudomonadota</taxon>
        <taxon>Gammaproteobacteria</taxon>
        <taxon>Salinisphaerales</taxon>
        <taxon>Salinisphaeraceae</taxon>
        <taxon>Salinisphaera</taxon>
    </lineage>
</organism>
<keyword evidence="3" id="KW-1185">Reference proteome</keyword>
<dbReference type="EMBL" id="APND01000005">
    <property type="protein sequence ID" value="MES1930707.1"/>
    <property type="molecule type" value="Genomic_DNA"/>
</dbReference>
<gene>
    <name evidence="2" type="ORF">SADO_15704</name>
</gene>
<name>A0ABV2B4C1_9GAMM</name>
<keyword evidence="1" id="KW-0812">Transmembrane</keyword>
<evidence type="ECO:0000256" key="1">
    <source>
        <dbReference type="SAM" id="Phobius"/>
    </source>
</evidence>
<evidence type="ECO:0008006" key="4">
    <source>
        <dbReference type="Google" id="ProtNLM"/>
    </source>
</evidence>
<accession>A0ABV2B4C1</accession>
<sequence length="86" mass="9287">MLGLGSEVEERTETLLTYFGIEPRLVLPGSQRDAVSAGMDIQSQESQEANNRTSVVPEPKEVLLLAVGAALLIGGGALRRWLARRP</sequence>
<proteinExistence type="predicted"/>
<dbReference type="Proteomes" id="UP001460888">
    <property type="component" value="Unassembled WGS sequence"/>
</dbReference>
<evidence type="ECO:0000313" key="3">
    <source>
        <dbReference type="Proteomes" id="UP001460888"/>
    </source>
</evidence>
<keyword evidence="1" id="KW-1133">Transmembrane helix</keyword>
<keyword evidence="1" id="KW-0472">Membrane</keyword>